<proteinExistence type="predicted"/>
<sequence length="188" mass="21217">MFSGNKPVLILPGILMIIMFIGGYYFLGDTDTFTNEELKEVIEVDVQVDEQSQGLRIQGEWDWTIMPSEGIYGDDYISVFIESDESFSIETAELKLLYAGDVIEETAGKVVENGVIFSFSNQLVEQISYGNSGEFEVVMSGENVKAEDISIRYLHTWTNHLPLDLDDASFQDPTFGEAENVPYWILIK</sequence>
<accession>A0A940WV67</accession>
<keyword evidence="3" id="KW-1185">Reference proteome</keyword>
<gene>
    <name evidence="2" type="ORF">J7W16_08765</name>
</gene>
<evidence type="ECO:0000256" key="1">
    <source>
        <dbReference type="SAM" id="Phobius"/>
    </source>
</evidence>
<keyword evidence="1" id="KW-1133">Transmembrane helix</keyword>
<protein>
    <submittedName>
        <fullName evidence="2">Uncharacterized protein</fullName>
    </submittedName>
</protein>
<evidence type="ECO:0000313" key="2">
    <source>
        <dbReference type="EMBL" id="MBP3951227.1"/>
    </source>
</evidence>
<reference evidence="2" key="1">
    <citation type="submission" date="2021-03" db="EMBL/GenBank/DDBJ databases">
        <title>Bacillus suaedae sp. nov., isolated from Suaeda aralocaspica.</title>
        <authorList>
            <person name="Lei R.F.R."/>
        </authorList>
    </citation>
    <scope>NUCLEOTIDE SEQUENCE</scope>
    <source>
        <strain evidence="2">YZJH907-2</strain>
    </source>
</reference>
<dbReference type="EMBL" id="JAGKSQ010000003">
    <property type="protein sequence ID" value="MBP3951227.1"/>
    <property type="molecule type" value="Genomic_DNA"/>
</dbReference>
<evidence type="ECO:0000313" key="3">
    <source>
        <dbReference type="Proteomes" id="UP000678228"/>
    </source>
</evidence>
<keyword evidence="1" id="KW-0812">Transmembrane</keyword>
<dbReference type="RefSeq" id="WP_210596920.1">
    <property type="nucleotide sequence ID" value="NZ_JAGKSQ010000003.1"/>
</dbReference>
<dbReference type="Proteomes" id="UP000678228">
    <property type="component" value="Unassembled WGS sequence"/>
</dbReference>
<feature type="transmembrane region" description="Helical" evidence="1">
    <location>
        <begin position="7"/>
        <end position="27"/>
    </location>
</feature>
<name>A0A940WV67_9BACI</name>
<organism evidence="2 3">
    <name type="scientific">Halalkalibacter suaedae</name>
    <dbReference type="NCBI Taxonomy" id="2822140"/>
    <lineage>
        <taxon>Bacteria</taxon>
        <taxon>Bacillati</taxon>
        <taxon>Bacillota</taxon>
        <taxon>Bacilli</taxon>
        <taxon>Bacillales</taxon>
        <taxon>Bacillaceae</taxon>
        <taxon>Halalkalibacter</taxon>
    </lineage>
</organism>
<keyword evidence="1" id="KW-0472">Membrane</keyword>
<comment type="caution">
    <text evidence="2">The sequence shown here is derived from an EMBL/GenBank/DDBJ whole genome shotgun (WGS) entry which is preliminary data.</text>
</comment>
<dbReference type="AlphaFoldDB" id="A0A940WV67"/>